<keyword evidence="10" id="KW-0727">SH2 domain</keyword>
<evidence type="ECO:0000256" key="7">
    <source>
        <dbReference type="ARBA" id="ARBA00023137"/>
    </source>
</evidence>
<evidence type="ECO:0000256" key="5">
    <source>
        <dbReference type="ARBA" id="ARBA00022777"/>
    </source>
</evidence>
<dbReference type="EC" id="2.7.11.1" evidence="1"/>
<keyword evidence="7" id="KW-0829">Tyrosine-protein kinase</keyword>
<keyword evidence="6" id="KW-0067">ATP-binding</keyword>
<keyword evidence="2" id="KW-0723">Serine/threonine-protein kinase</keyword>
<evidence type="ECO:0000256" key="3">
    <source>
        <dbReference type="ARBA" id="ARBA00022679"/>
    </source>
</evidence>
<dbReference type="Gene3D" id="1.10.510.10">
    <property type="entry name" value="Transferase(Phosphotransferase) domain 1"/>
    <property type="match status" value="1"/>
</dbReference>
<evidence type="ECO:0000259" key="11">
    <source>
        <dbReference type="PROSITE" id="PS50001"/>
    </source>
</evidence>
<organism evidence="13">
    <name type="scientific">Arcella intermedia</name>
    <dbReference type="NCBI Taxonomy" id="1963864"/>
    <lineage>
        <taxon>Eukaryota</taxon>
        <taxon>Amoebozoa</taxon>
        <taxon>Tubulinea</taxon>
        <taxon>Elardia</taxon>
        <taxon>Arcellinida</taxon>
        <taxon>Sphaerothecina</taxon>
        <taxon>Arcellidae</taxon>
        <taxon>Arcella</taxon>
    </lineage>
</organism>
<evidence type="ECO:0000259" key="12">
    <source>
        <dbReference type="PROSITE" id="PS50011"/>
    </source>
</evidence>
<dbReference type="PANTHER" id="PTHR24361:SF433">
    <property type="entry name" value="PROTEIN KINASE DOMAIN-CONTAINING PROTEIN"/>
    <property type="match status" value="1"/>
</dbReference>
<dbReference type="SUPFAM" id="SSF55550">
    <property type="entry name" value="SH2 domain"/>
    <property type="match status" value="1"/>
</dbReference>
<evidence type="ECO:0000313" key="13">
    <source>
        <dbReference type="EMBL" id="NDV30772.1"/>
    </source>
</evidence>
<dbReference type="InterPro" id="IPR001245">
    <property type="entry name" value="Ser-Thr/Tyr_kinase_cat_dom"/>
</dbReference>
<comment type="catalytic activity">
    <reaction evidence="9">
        <text>L-seryl-[protein] + ATP = O-phospho-L-seryl-[protein] + ADP + H(+)</text>
        <dbReference type="Rhea" id="RHEA:17989"/>
        <dbReference type="Rhea" id="RHEA-COMP:9863"/>
        <dbReference type="Rhea" id="RHEA-COMP:11604"/>
        <dbReference type="ChEBI" id="CHEBI:15378"/>
        <dbReference type="ChEBI" id="CHEBI:29999"/>
        <dbReference type="ChEBI" id="CHEBI:30616"/>
        <dbReference type="ChEBI" id="CHEBI:83421"/>
        <dbReference type="ChEBI" id="CHEBI:456216"/>
        <dbReference type="EC" id="2.7.11.1"/>
    </reaction>
</comment>
<dbReference type="InterPro" id="IPR053235">
    <property type="entry name" value="Ser_Thr_kinase"/>
</dbReference>
<dbReference type="InterPro" id="IPR036860">
    <property type="entry name" value="SH2_dom_sf"/>
</dbReference>
<proteinExistence type="predicted"/>
<accession>A0A6B2L1B7</accession>
<keyword evidence="3" id="KW-0808">Transferase</keyword>
<dbReference type="InterPro" id="IPR011009">
    <property type="entry name" value="Kinase-like_dom_sf"/>
</dbReference>
<dbReference type="PROSITE" id="PS50011">
    <property type="entry name" value="PROTEIN_KINASE_DOM"/>
    <property type="match status" value="1"/>
</dbReference>
<evidence type="ECO:0000256" key="1">
    <source>
        <dbReference type="ARBA" id="ARBA00012513"/>
    </source>
</evidence>
<dbReference type="SUPFAM" id="SSF56112">
    <property type="entry name" value="Protein kinase-like (PK-like)"/>
    <property type="match status" value="1"/>
</dbReference>
<dbReference type="AlphaFoldDB" id="A0A6B2L1B7"/>
<evidence type="ECO:0000256" key="2">
    <source>
        <dbReference type="ARBA" id="ARBA00022527"/>
    </source>
</evidence>
<dbReference type="PROSITE" id="PS50001">
    <property type="entry name" value="SH2"/>
    <property type="match status" value="1"/>
</dbReference>
<evidence type="ECO:0000256" key="8">
    <source>
        <dbReference type="ARBA" id="ARBA00047899"/>
    </source>
</evidence>
<protein>
    <recommendedName>
        <fullName evidence="1">non-specific serine/threonine protein kinase</fullName>
        <ecNumber evidence="1">2.7.11.1</ecNumber>
    </recommendedName>
</protein>
<evidence type="ECO:0000256" key="10">
    <source>
        <dbReference type="PROSITE-ProRule" id="PRU00191"/>
    </source>
</evidence>
<dbReference type="InterPro" id="IPR000980">
    <property type="entry name" value="SH2"/>
</dbReference>
<dbReference type="InterPro" id="IPR000719">
    <property type="entry name" value="Prot_kinase_dom"/>
</dbReference>
<evidence type="ECO:0000256" key="4">
    <source>
        <dbReference type="ARBA" id="ARBA00022741"/>
    </source>
</evidence>
<reference evidence="13" key="1">
    <citation type="journal article" date="2020" name="J. Eukaryot. Microbiol.">
        <title>De novo Sequencing, Assembly and Annotation of the Transcriptome for the Free-Living Testate Amoeba Arcella intermedia.</title>
        <authorList>
            <person name="Ribeiro G.M."/>
            <person name="Porfirio-Sousa A.L."/>
            <person name="Maurer-Alcala X.X."/>
            <person name="Katz L.A."/>
            <person name="Lahr D.J.G."/>
        </authorList>
    </citation>
    <scope>NUCLEOTIDE SEQUENCE</scope>
</reference>
<dbReference type="GO" id="GO:0005524">
    <property type="term" value="F:ATP binding"/>
    <property type="evidence" value="ECO:0007669"/>
    <property type="project" value="UniProtKB-KW"/>
</dbReference>
<feature type="domain" description="Protein kinase" evidence="12">
    <location>
        <begin position="31"/>
        <end position="299"/>
    </location>
</feature>
<dbReference type="Pfam" id="PF07714">
    <property type="entry name" value="PK_Tyr_Ser-Thr"/>
    <property type="match status" value="1"/>
</dbReference>
<dbReference type="EMBL" id="GIBP01001803">
    <property type="protein sequence ID" value="NDV30772.1"/>
    <property type="molecule type" value="Transcribed_RNA"/>
</dbReference>
<evidence type="ECO:0000256" key="9">
    <source>
        <dbReference type="ARBA" id="ARBA00048679"/>
    </source>
</evidence>
<evidence type="ECO:0000256" key="6">
    <source>
        <dbReference type="ARBA" id="ARBA00022840"/>
    </source>
</evidence>
<name>A0A6B2L1B7_9EUKA</name>
<comment type="catalytic activity">
    <reaction evidence="8">
        <text>L-threonyl-[protein] + ATP = O-phospho-L-threonyl-[protein] + ADP + H(+)</text>
        <dbReference type="Rhea" id="RHEA:46608"/>
        <dbReference type="Rhea" id="RHEA-COMP:11060"/>
        <dbReference type="Rhea" id="RHEA-COMP:11605"/>
        <dbReference type="ChEBI" id="CHEBI:15378"/>
        <dbReference type="ChEBI" id="CHEBI:30013"/>
        <dbReference type="ChEBI" id="CHEBI:30616"/>
        <dbReference type="ChEBI" id="CHEBI:61977"/>
        <dbReference type="ChEBI" id="CHEBI:456216"/>
        <dbReference type="EC" id="2.7.11.1"/>
    </reaction>
</comment>
<feature type="domain" description="SH2" evidence="11">
    <location>
        <begin position="433"/>
        <end position="532"/>
    </location>
</feature>
<sequence length="537" mass="61375">MKESSLRQSSFSLLSSSQAMSNTELVTTQWTIELELAPRGKIKRTAIQKTTGMVNTVAVFVKVYHKLDHDQWFPIKTANAAMRELRHPNLLPIHGSPYETAPFKIAFELSPFIHTPTLHEALFPQDRSDKIAFNFPQKINMCRQVFEALSFLHSKEIVHGNLKLKNIVLLKDYNVKISDGGVPSAYDNLMDHWEKSHTLEFMAPEVFEDDCVTIKPRTKESDMWSLGILMLVLLTEKLPYSAYKTAKDKVKAIKKRELPSYDMYKEKNSRLHNLLETALDKNPRARAPNKNNFLQKIFFDHQKMDKAASSKNAMELSVWDYIIAKAATGMNEEALALYSKLSPRGEPIRWPDLLNRLQTIVDRDNIPVYSTLKLKYENLDDCLRLCFAPGSSSETAASTKVHAKEYNLVVKSFPTESLSDFLIFLMQIVEEPWFFGFISREDSNKALNEAYAKFKRPIYLVRLSTNNGSIVISYLPPAAKQIEHVSLESPNVASLKDAHFRSKGLNAYLQALVKDLKVEPLLNSPYRPFNPILKKKK</sequence>
<dbReference type="Gene3D" id="3.30.505.10">
    <property type="entry name" value="SH2 domain"/>
    <property type="match status" value="1"/>
</dbReference>
<dbReference type="PANTHER" id="PTHR24361">
    <property type="entry name" value="MITOGEN-ACTIVATED KINASE KINASE KINASE"/>
    <property type="match status" value="1"/>
</dbReference>
<dbReference type="GO" id="GO:0005737">
    <property type="term" value="C:cytoplasm"/>
    <property type="evidence" value="ECO:0007669"/>
    <property type="project" value="TreeGrafter"/>
</dbReference>
<dbReference type="GO" id="GO:0004674">
    <property type="term" value="F:protein serine/threonine kinase activity"/>
    <property type="evidence" value="ECO:0007669"/>
    <property type="project" value="UniProtKB-KW"/>
</dbReference>
<keyword evidence="5" id="KW-0418">Kinase</keyword>
<keyword evidence="4" id="KW-0547">Nucleotide-binding</keyword>